<organism evidence="1 2">
    <name type="scientific">Desulfomicrobium apsheronum</name>
    <dbReference type="NCBI Taxonomy" id="52560"/>
    <lineage>
        <taxon>Bacteria</taxon>
        <taxon>Pseudomonadati</taxon>
        <taxon>Thermodesulfobacteriota</taxon>
        <taxon>Desulfovibrionia</taxon>
        <taxon>Desulfovibrionales</taxon>
        <taxon>Desulfomicrobiaceae</taxon>
        <taxon>Desulfomicrobium</taxon>
    </lineage>
</organism>
<evidence type="ECO:0000313" key="1">
    <source>
        <dbReference type="EMBL" id="SFJ30404.1"/>
    </source>
</evidence>
<dbReference type="RefSeq" id="WP_092372722.1">
    <property type="nucleotide sequence ID" value="NZ_FORX01000002.1"/>
</dbReference>
<dbReference type="AlphaFoldDB" id="A0A1I3Q837"/>
<gene>
    <name evidence="1" type="ORF">SAMN04488082_102258</name>
</gene>
<protein>
    <recommendedName>
        <fullName evidence="3">PilZ domain-containing protein</fullName>
    </recommendedName>
</protein>
<name>A0A1I3Q837_9BACT</name>
<dbReference type="Proteomes" id="UP000198635">
    <property type="component" value="Unassembled WGS sequence"/>
</dbReference>
<dbReference type="OrthoDB" id="5471501at2"/>
<evidence type="ECO:0000313" key="2">
    <source>
        <dbReference type="Proteomes" id="UP000198635"/>
    </source>
</evidence>
<evidence type="ECO:0008006" key="3">
    <source>
        <dbReference type="Google" id="ProtNLM"/>
    </source>
</evidence>
<reference evidence="2" key="1">
    <citation type="submission" date="2016-10" db="EMBL/GenBank/DDBJ databases">
        <authorList>
            <person name="Varghese N."/>
            <person name="Submissions S."/>
        </authorList>
    </citation>
    <scope>NUCLEOTIDE SEQUENCE [LARGE SCALE GENOMIC DNA]</scope>
    <source>
        <strain evidence="2">DSM 5918</strain>
    </source>
</reference>
<sequence>MLEKRKWPRFACLEPCDMLPAANNPAKRPSRVLNYCYNGLLLETNIPLGAGQYVKVDVQGSALGNKVTGIGKRVGRVRWCLVRPEQSSDCFEMGIEMLGGVSDEVPG</sequence>
<proteinExistence type="predicted"/>
<accession>A0A1I3Q837</accession>
<keyword evidence="2" id="KW-1185">Reference proteome</keyword>
<dbReference type="EMBL" id="FORX01000002">
    <property type="protein sequence ID" value="SFJ30404.1"/>
    <property type="molecule type" value="Genomic_DNA"/>
</dbReference>